<reference evidence="3 4" key="1">
    <citation type="submission" date="2017-06" db="EMBL/GenBank/DDBJ databases">
        <title>Global population genomics of the pathogenic fungus Cryptococcus neoformans var. grubii.</title>
        <authorList>
            <person name="Cuomo C."/>
            <person name="Litvintseva A."/>
            <person name="Chen Y."/>
            <person name="Young S."/>
            <person name="Zeng Q."/>
            <person name="Chapman S."/>
            <person name="Gujja S."/>
            <person name="Saif S."/>
            <person name="Birren B."/>
        </authorList>
    </citation>
    <scope>NUCLEOTIDE SEQUENCE [LARGE SCALE GENOMIC DNA]</scope>
    <source>
        <strain evidence="3 4">Tu259-1</strain>
    </source>
</reference>
<dbReference type="GO" id="GO:0016787">
    <property type="term" value="F:hydrolase activity"/>
    <property type="evidence" value="ECO:0007669"/>
    <property type="project" value="UniProtKB-KW"/>
</dbReference>
<dbReference type="Proteomes" id="UP000199727">
    <property type="component" value="Unassembled WGS sequence"/>
</dbReference>
<dbReference type="InterPro" id="IPR050593">
    <property type="entry name" value="LovG"/>
</dbReference>
<sequence length="312" mass="34865">MLRVLCFCGFTGNKYIFSQELSRLRALCADTVEFVILEPPMIVHPVDFPLGSLAARKSTGWTIERTAETTPRAWFDGGADWHGDRGFADSVAYVHKFLIENEPFDGFFAFSSGATLAVAIVALLMKGTQHSDRNFPFHPRLQKPRFFINLSGFFIGGYSTPHPSYAPCFPLPASLPTLHVIGKNDTIVPLVETEFMAKMCLNKRVEWHMGDHFVPMKASWRGFFKAYIESFLPGGTDGQGISHPNEFSPSAISKLRSLRIQSRLDDGFMLPSIARISAEKWLNQNSRVRLMIAPVQVKTVGVPMYVLNQGGM</sequence>
<evidence type="ECO:0000313" key="3">
    <source>
        <dbReference type="EMBL" id="OXG12947.1"/>
    </source>
</evidence>
<feature type="domain" description="Serine hydrolase" evidence="2">
    <location>
        <begin position="2"/>
        <end position="221"/>
    </location>
</feature>
<evidence type="ECO:0000259" key="2">
    <source>
        <dbReference type="Pfam" id="PF03959"/>
    </source>
</evidence>
<comment type="caution">
    <text evidence="3">The sequence shown here is derived from an EMBL/GenBank/DDBJ whole genome shotgun (WGS) entry which is preliminary data.</text>
</comment>
<dbReference type="InterPro" id="IPR029058">
    <property type="entry name" value="AB_hydrolase_fold"/>
</dbReference>
<organism evidence="3 4">
    <name type="scientific">Cryptococcus neoformans Tu259-1</name>
    <dbReference type="NCBI Taxonomy" id="1230072"/>
    <lineage>
        <taxon>Eukaryota</taxon>
        <taxon>Fungi</taxon>
        <taxon>Dikarya</taxon>
        <taxon>Basidiomycota</taxon>
        <taxon>Agaricomycotina</taxon>
        <taxon>Tremellomycetes</taxon>
        <taxon>Tremellales</taxon>
        <taxon>Cryptococcaceae</taxon>
        <taxon>Cryptococcus</taxon>
        <taxon>Cryptococcus neoformans species complex</taxon>
    </lineage>
</organism>
<proteinExistence type="predicted"/>
<name>A0A854Q626_CRYNE</name>
<dbReference type="PANTHER" id="PTHR48070:SF6">
    <property type="entry name" value="ESTERASE OVCA2"/>
    <property type="match status" value="1"/>
</dbReference>
<dbReference type="SUPFAM" id="SSF53474">
    <property type="entry name" value="alpha/beta-Hydrolases"/>
    <property type="match status" value="1"/>
</dbReference>
<dbReference type="GO" id="GO:0005737">
    <property type="term" value="C:cytoplasm"/>
    <property type="evidence" value="ECO:0007669"/>
    <property type="project" value="TreeGrafter"/>
</dbReference>
<gene>
    <name evidence="3" type="ORF">C361_06135</name>
</gene>
<dbReference type="PANTHER" id="PTHR48070">
    <property type="entry name" value="ESTERASE OVCA2"/>
    <property type="match status" value="1"/>
</dbReference>
<dbReference type="InterPro" id="IPR005645">
    <property type="entry name" value="FSH-like_dom"/>
</dbReference>
<keyword evidence="1" id="KW-0378">Hydrolase</keyword>
<dbReference type="OrthoDB" id="2594284at2759"/>
<dbReference type="Gene3D" id="3.40.50.1820">
    <property type="entry name" value="alpha/beta hydrolase"/>
    <property type="match status" value="1"/>
</dbReference>
<dbReference type="FunFam" id="3.40.50.1820:FF:000623">
    <property type="entry name" value="Expressed protein"/>
    <property type="match status" value="1"/>
</dbReference>
<protein>
    <recommendedName>
        <fullName evidence="2">Serine hydrolase domain-containing protein</fullName>
    </recommendedName>
</protein>
<dbReference type="Pfam" id="PF03959">
    <property type="entry name" value="FSH1"/>
    <property type="match status" value="1"/>
</dbReference>
<dbReference type="EMBL" id="AMKT01000083">
    <property type="protein sequence ID" value="OXG12947.1"/>
    <property type="molecule type" value="Genomic_DNA"/>
</dbReference>
<dbReference type="GO" id="GO:0005634">
    <property type="term" value="C:nucleus"/>
    <property type="evidence" value="ECO:0007669"/>
    <property type="project" value="TreeGrafter"/>
</dbReference>
<evidence type="ECO:0000256" key="1">
    <source>
        <dbReference type="ARBA" id="ARBA00022801"/>
    </source>
</evidence>
<dbReference type="AlphaFoldDB" id="A0A854Q626"/>
<accession>A0A854Q626</accession>
<evidence type="ECO:0000313" key="4">
    <source>
        <dbReference type="Proteomes" id="UP000199727"/>
    </source>
</evidence>